<organism evidence="2 3">
    <name type="scientific">Elysia crispata</name>
    <name type="common">lettuce slug</name>
    <dbReference type="NCBI Taxonomy" id="231223"/>
    <lineage>
        <taxon>Eukaryota</taxon>
        <taxon>Metazoa</taxon>
        <taxon>Spiralia</taxon>
        <taxon>Lophotrochozoa</taxon>
        <taxon>Mollusca</taxon>
        <taxon>Gastropoda</taxon>
        <taxon>Heterobranchia</taxon>
        <taxon>Euthyneura</taxon>
        <taxon>Panpulmonata</taxon>
        <taxon>Sacoglossa</taxon>
        <taxon>Placobranchoidea</taxon>
        <taxon>Plakobranchidae</taxon>
        <taxon>Elysia</taxon>
    </lineage>
</organism>
<proteinExistence type="predicted"/>
<keyword evidence="1" id="KW-0732">Signal</keyword>
<comment type="caution">
    <text evidence="2">The sequence shown here is derived from an EMBL/GenBank/DDBJ whole genome shotgun (WGS) entry which is preliminary data.</text>
</comment>
<accession>A0AAE1ADJ5</accession>
<feature type="signal peptide" evidence="1">
    <location>
        <begin position="1"/>
        <end position="18"/>
    </location>
</feature>
<keyword evidence="3" id="KW-1185">Reference proteome</keyword>
<evidence type="ECO:0000256" key="1">
    <source>
        <dbReference type="SAM" id="SignalP"/>
    </source>
</evidence>
<evidence type="ECO:0000313" key="2">
    <source>
        <dbReference type="EMBL" id="KAK3785560.1"/>
    </source>
</evidence>
<reference evidence="2" key="1">
    <citation type="journal article" date="2023" name="G3 (Bethesda)">
        <title>A reference genome for the long-term kleptoplast-retaining sea slug Elysia crispata morphotype clarki.</title>
        <authorList>
            <person name="Eastman K.E."/>
            <person name="Pendleton A.L."/>
            <person name="Shaikh M.A."/>
            <person name="Suttiyut T."/>
            <person name="Ogas R."/>
            <person name="Tomko P."/>
            <person name="Gavelis G."/>
            <person name="Widhalm J.R."/>
            <person name="Wisecaver J.H."/>
        </authorList>
    </citation>
    <scope>NUCLEOTIDE SEQUENCE</scope>
    <source>
        <strain evidence="2">ECLA1</strain>
    </source>
</reference>
<feature type="chain" id="PRO_5042036543" evidence="1">
    <location>
        <begin position="19"/>
        <end position="150"/>
    </location>
</feature>
<dbReference type="AlphaFoldDB" id="A0AAE1ADJ5"/>
<sequence length="150" mass="16931">MLIYSLILMWCVLVSTEAAKKCGCSKLRKCTKAITECATFLEIIANEKVINKVCKKLPGVKRCIRAHEKRCKDKHLRYDANAVKDIVEYMCAGEGRRLISKLSSSQCAEDLLGMEVTVLECIDEFEFNLKTDALPLNPVELKPEPDDFCP</sequence>
<evidence type="ECO:0000313" key="3">
    <source>
        <dbReference type="Proteomes" id="UP001283361"/>
    </source>
</evidence>
<name>A0AAE1ADJ5_9GAST</name>
<gene>
    <name evidence="2" type="ORF">RRG08_060089</name>
</gene>
<protein>
    <submittedName>
        <fullName evidence="2">Uncharacterized protein</fullName>
    </submittedName>
</protein>
<dbReference type="Proteomes" id="UP001283361">
    <property type="component" value="Unassembled WGS sequence"/>
</dbReference>
<dbReference type="EMBL" id="JAWDGP010002121">
    <property type="protein sequence ID" value="KAK3785560.1"/>
    <property type="molecule type" value="Genomic_DNA"/>
</dbReference>